<dbReference type="InterPro" id="IPR050295">
    <property type="entry name" value="Plant_2OG-oxidoreductases"/>
</dbReference>
<dbReference type="EnsemblPlants" id="QL05p051061:mrna">
    <property type="protein sequence ID" value="QL05p051061:mrna"/>
    <property type="gene ID" value="QL05p051061"/>
</dbReference>
<organism evidence="7 8">
    <name type="scientific">Quercus lobata</name>
    <name type="common">Valley oak</name>
    <dbReference type="NCBI Taxonomy" id="97700"/>
    <lineage>
        <taxon>Eukaryota</taxon>
        <taxon>Viridiplantae</taxon>
        <taxon>Streptophyta</taxon>
        <taxon>Embryophyta</taxon>
        <taxon>Tracheophyta</taxon>
        <taxon>Spermatophyta</taxon>
        <taxon>Magnoliopsida</taxon>
        <taxon>eudicotyledons</taxon>
        <taxon>Gunneridae</taxon>
        <taxon>Pentapetalae</taxon>
        <taxon>rosids</taxon>
        <taxon>fabids</taxon>
        <taxon>Fagales</taxon>
        <taxon>Fagaceae</taxon>
        <taxon>Quercus</taxon>
    </lineage>
</organism>
<evidence type="ECO:0000259" key="6">
    <source>
        <dbReference type="PROSITE" id="PS51471"/>
    </source>
</evidence>
<dbReference type="AlphaFoldDB" id="A0A7N2LP60"/>
<reference evidence="7 8" key="1">
    <citation type="journal article" date="2016" name="G3 (Bethesda)">
        <title>First Draft Assembly and Annotation of the Genome of a California Endemic Oak Quercus lobata Nee (Fagaceae).</title>
        <authorList>
            <person name="Sork V.L."/>
            <person name="Fitz-Gibbon S.T."/>
            <person name="Puiu D."/>
            <person name="Crepeau M."/>
            <person name="Gugger P.F."/>
            <person name="Sherman R."/>
            <person name="Stevens K."/>
            <person name="Langley C.H."/>
            <person name="Pellegrini M."/>
            <person name="Salzberg S.L."/>
        </authorList>
    </citation>
    <scope>NUCLEOTIDE SEQUENCE [LARGE SCALE GENOMIC DNA]</scope>
    <source>
        <strain evidence="7 8">cv. SW786</strain>
    </source>
</reference>
<dbReference type="GO" id="GO:0016491">
    <property type="term" value="F:oxidoreductase activity"/>
    <property type="evidence" value="ECO:0007669"/>
    <property type="project" value="UniProtKB-KW"/>
</dbReference>
<comment type="similarity">
    <text evidence="1 5">Belongs to the iron/ascorbate-dependent oxidoreductase family.</text>
</comment>
<sequence length="429" mass="47744">MIAERVQALALGGPNKLPAQFIRPVHERPENTVAVDGVTVPVISLSQPHDVVVKEVAEACQEWGFFLITDHGISPSLIQRLKEVGQEFFELPQGEKEAYSNDAASGKFEGYGTKMTKNLEESWSGLTITFISWLLLLRLTTMYGPKIHLLTADLPPLFCTCRSYPSADGRQQLVFRVSPSCMDKDSSELRGRGTLMANTGWLKRLGNSAPLILLVKGDLETWSSAFFMASFPEPLLDGLSCFRTRRGSLSGVTEEYSKEILRITENLLQLLSEGLGLEGKVLKSCLGDEELKLEMKINMYPPCPQPELALGVEPHTDMSALTILVPNDVPGLQVWKDGNWVAVNLLENALFVHVGDQIEVLSNGKYKSVLHRSLVNKECTRMSWAVFIAPPHEANIGPLSELVNDQNQAKYSTKTYAEYRHRKFSKLPQ</sequence>
<dbReference type="Proteomes" id="UP000594261">
    <property type="component" value="Chromosome 5"/>
</dbReference>
<protein>
    <recommendedName>
        <fullName evidence="6">Fe2OG dioxygenase domain-containing protein</fullName>
    </recommendedName>
</protein>
<name>A0A7N2LP60_QUELO</name>
<evidence type="ECO:0000256" key="5">
    <source>
        <dbReference type="RuleBase" id="RU003682"/>
    </source>
</evidence>
<dbReference type="SUPFAM" id="SSF51197">
    <property type="entry name" value="Clavaminate synthase-like"/>
    <property type="match status" value="2"/>
</dbReference>
<evidence type="ECO:0000256" key="3">
    <source>
        <dbReference type="ARBA" id="ARBA00022896"/>
    </source>
</evidence>
<keyword evidence="2 5" id="KW-0479">Metal-binding</keyword>
<evidence type="ECO:0000313" key="7">
    <source>
        <dbReference type="EnsemblPlants" id="QL05p051061:mrna"/>
    </source>
</evidence>
<dbReference type="InterPro" id="IPR005123">
    <property type="entry name" value="Oxoglu/Fe-dep_dioxygenase_dom"/>
</dbReference>
<dbReference type="InParanoid" id="A0A7N2LP60"/>
<dbReference type="InterPro" id="IPR026992">
    <property type="entry name" value="DIOX_N"/>
</dbReference>
<dbReference type="Gramene" id="QL05p051061:mrna">
    <property type="protein sequence ID" value="QL05p051061:mrna"/>
    <property type="gene ID" value="QL05p051061"/>
</dbReference>
<dbReference type="EMBL" id="LRBV02000005">
    <property type="status" value="NOT_ANNOTATED_CDS"/>
    <property type="molecule type" value="Genomic_DNA"/>
</dbReference>
<dbReference type="GO" id="GO:0031418">
    <property type="term" value="F:L-ascorbic acid binding"/>
    <property type="evidence" value="ECO:0007669"/>
    <property type="project" value="UniProtKB-KW"/>
</dbReference>
<dbReference type="Pfam" id="PF03171">
    <property type="entry name" value="2OG-FeII_Oxy"/>
    <property type="match status" value="1"/>
</dbReference>
<evidence type="ECO:0000256" key="2">
    <source>
        <dbReference type="ARBA" id="ARBA00022723"/>
    </source>
</evidence>
<evidence type="ECO:0000313" key="8">
    <source>
        <dbReference type="Proteomes" id="UP000594261"/>
    </source>
</evidence>
<reference evidence="7" key="2">
    <citation type="submission" date="2021-01" db="UniProtKB">
        <authorList>
            <consortium name="EnsemblPlants"/>
        </authorList>
    </citation>
    <scope>IDENTIFICATION</scope>
</reference>
<dbReference type="InterPro" id="IPR027443">
    <property type="entry name" value="IPNS-like_sf"/>
</dbReference>
<keyword evidence="3" id="KW-0847">Vitamin C</keyword>
<keyword evidence="8" id="KW-1185">Reference proteome</keyword>
<dbReference type="OMA" id="TFAEYRY"/>
<feature type="domain" description="Fe2OG dioxygenase" evidence="6">
    <location>
        <begin position="291"/>
        <end position="390"/>
    </location>
</feature>
<keyword evidence="4 5" id="KW-0408">Iron</keyword>
<dbReference type="Gene3D" id="2.60.120.330">
    <property type="entry name" value="B-lactam Antibiotic, Isopenicillin N Synthase, Chain"/>
    <property type="match status" value="2"/>
</dbReference>
<dbReference type="InterPro" id="IPR044861">
    <property type="entry name" value="IPNS-like_FE2OG_OXY"/>
</dbReference>
<keyword evidence="5" id="KW-0560">Oxidoreductase</keyword>
<evidence type="ECO:0000256" key="1">
    <source>
        <dbReference type="ARBA" id="ARBA00008056"/>
    </source>
</evidence>
<dbReference type="GO" id="GO:0046872">
    <property type="term" value="F:metal ion binding"/>
    <property type="evidence" value="ECO:0007669"/>
    <property type="project" value="UniProtKB-KW"/>
</dbReference>
<dbReference type="PANTHER" id="PTHR47991">
    <property type="entry name" value="OXOGLUTARATE/IRON-DEPENDENT DIOXYGENASE"/>
    <property type="match status" value="1"/>
</dbReference>
<evidence type="ECO:0000256" key="4">
    <source>
        <dbReference type="ARBA" id="ARBA00023004"/>
    </source>
</evidence>
<accession>A0A7N2LP60</accession>
<dbReference type="PROSITE" id="PS51471">
    <property type="entry name" value="FE2OG_OXY"/>
    <property type="match status" value="1"/>
</dbReference>
<dbReference type="Pfam" id="PF14226">
    <property type="entry name" value="DIOX_N"/>
    <property type="match status" value="1"/>
</dbReference>
<proteinExistence type="inferred from homology"/>